<evidence type="ECO:0000313" key="2">
    <source>
        <dbReference type="EMBL" id="PWH05345.1"/>
    </source>
</evidence>
<dbReference type="GO" id="GO:0003677">
    <property type="term" value="F:DNA binding"/>
    <property type="evidence" value="ECO:0007669"/>
    <property type="project" value="UniProtKB-KW"/>
</dbReference>
<proteinExistence type="predicted"/>
<protein>
    <submittedName>
        <fullName evidence="2">DNA-binding protein</fullName>
    </submittedName>
</protein>
<dbReference type="AlphaFoldDB" id="A0A2U2RHU8"/>
<reference evidence="2 3" key="1">
    <citation type="submission" date="2018-05" db="EMBL/GenBank/DDBJ databases">
        <title>Brachybacterium sp. M1HQ-2T, whole genome shotgun sequence.</title>
        <authorList>
            <person name="Tuo L."/>
        </authorList>
    </citation>
    <scope>NUCLEOTIDE SEQUENCE [LARGE SCALE GENOMIC DNA]</scope>
    <source>
        <strain evidence="2 3">M1HQ-2</strain>
    </source>
</reference>
<dbReference type="NCBIfam" id="TIGR01764">
    <property type="entry name" value="excise"/>
    <property type="match status" value="1"/>
</dbReference>
<dbReference type="EMBL" id="QFKX01000005">
    <property type="protein sequence ID" value="PWH05345.1"/>
    <property type="molecule type" value="Genomic_DNA"/>
</dbReference>
<comment type="caution">
    <text evidence="2">The sequence shown here is derived from an EMBL/GenBank/DDBJ whole genome shotgun (WGS) entry which is preliminary data.</text>
</comment>
<sequence>MTTGDWLTTGETASMLGVSRQHVVDLCDRGELSFSRTGSHRRVRRTEVERLLEPQLTREQEKSLWLHRALLGPLMREPETVLDRARENIRTWQTRHRPDGMASRYLTQWNDVIDGGVDEVAAVLTSPDEHSSELRQNTPFAGVLPDRDRVQVLRSFREHWDRKHAAA</sequence>
<dbReference type="InterPro" id="IPR009061">
    <property type="entry name" value="DNA-bd_dom_put_sf"/>
</dbReference>
<accession>A0A2U2RHU8</accession>
<dbReference type="SUPFAM" id="SSF46955">
    <property type="entry name" value="Putative DNA-binding domain"/>
    <property type="match status" value="1"/>
</dbReference>
<feature type="domain" description="Helix-turn-helix" evidence="1">
    <location>
        <begin position="6"/>
        <end position="53"/>
    </location>
</feature>
<keyword evidence="3" id="KW-1185">Reference proteome</keyword>
<dbReference type="InterPro" id="IPR010093">
    <property type="entry name" value="SinI_DNA-bd"/>
</dbReference>
<keyword evidence="2" id="KW-0238">DNA-binding</keyword>
<dbReference type="InterPro" id="IPR041657">
    <property type="entry name" value="HTH_17"/>
</dbReference>
<organism evidence="2 3">
    <name type="scientific">Brachybacterium endophyticum</name>
    <dbReference type="NCBI Taxonomy" id="2182385"/>
    <lineage>
        <taxon>Bacteria</taxon>
        <taxon>Bacillati</taxon>
        <taxon>Actinomycetota</taxon>
        <taxon>Actinomycetes</taxon>
        <taxon>Micrococcales</taxon>
        <taxon>Dermabacteraceae</taxon>
        <taxon>Brachybacterium</taxon>
    </lineage>
</organism>
<dbReference type="OrthoDB" id="3237625at2"/>
<dbReference type="Pfam" id="PF12728">
    <property type="entry name" value="HTH_17"/>
    <property type="match status" value="1"/>
</dbReference>
<dbReference type="Proteomes" id="UP000245590">
    <property type="component" value="Unassembled WGS sequence"/>
</dbReference>
<name>A0A2U2RHU8_9MICO</name>
<dbReference type="RefSeq" id="WP_109276309.1">
    <property type="nucleotide sequence ID" value="NZ_QFKX01000005.1"/>
</dbReference>
<gene>
    <name evidence="2" type="ORF">DEO23_12180</name>
</gene>
<evidence type="ECO:0000259" key="1">
    <source>
        <dbReference type="Pfam" id="PF12728"/>
    </source>
</evidence>
<evidence type="ECO:0000313" key="3">
    <source>
        <dbReference type="Proteomes" id="UP000245590"/>
    </source>
</evidence>